<keyword evidence="2" id="KW-1185">Reference proteome</keyword>
<dbReference type="Proteomes" id="UP000269945">
    <property type="component" value="Unassembled WGS sequence"/>
</dbReference>
<proteinExistence type="predicted"/>
<name>A0A9X9PYV0_GULGU</name>
<protein>
    <submittedName>
        <fullName evidence="1">Uncharacterized protein</fullName>
    </submittedName>
</protein>
<evidence type="ECO:0000313" key="1">
    <source>
        <dbReference type="EMBL" id="VCW78180.1"/>
    </source>
</evidence>
<gene>
    <name evidence="1" type="ORF">BN2614_LOCUS5</name>
</gene>
<comment type="caution">
    <text evidence="1">The sequence shown here is derived from an EMBL/GenBank/DDBJ whole genome shotgun (WGS) entry which is preliminary data.</text>
</comment>
<organism evidence="1 2">
    <name type="scientific">Gulo gulo</name>
    <name type="common">Wolverine</name>
    <name type="synonym">Gluton</name>
    <dbReference type="NCBI Taxonomy" id="48420"/>
    <lineage>
        <taxon>Eukaryota</taxon>
        <taxon>Metazoa</taxon>
        <taxon>Chordata</taxon>
        <taxon>Craniata</taxon>
        <taxon>Vertebrata</taxon>
        <taxon>Euteleostomi</taxon>
        <taxon>Mammalia</taxon>
        <taxon>Eutheria</taxon>
        <taxon>Laurasiatheria</taxon>
        <taxon>Carnivora</taxon>
        <taxon>Caniformia</taxon>
        <taxon>Musteloidea</taxon>
        <taxon>Mustelidae</taxon>
        <taxon>Guloninae</taxon>
        <taxon>Gulo</taxon>
    </lineage>
</organism>
<dbReference type="EMBL" id="CYRY02010043">
    <property type="protein sequence ID" value="VCW78180.1"/>
    <property type="molecule type" value="Genomic_DNA"/>
</dbReference>
<reference evidence="1 2" key="1">
    <citation type="submission" date="2018-10" db="EMBL/GenBank/DDBJ databases">
        <authorList>
            <person name="Ekblom R."/>
            <person name="Jareborg N."/>
        </authorList>
    </citation>
    <scope>NUCLEOTIDE SEQUENCE [LARGE SCALE GENOMIC DNA]</scope>
    <source>
        <tissue evidence="1">Muscle</tissue>
    </source>
</reference>
<accession>A0A9X9PYV0</accession>
<sequence>MGAGERSVAVEAC</sequence>
<evidence type="ECO:0000313" key="2">
    <source>
        <dbReference type="Proteomes" id="UP000269945"/>
    </source>
</evidence>